<gene>
    <name evidence="2" type="ORF">AU511_01180</name>
</gene>
<dbReference type="AlphaFoldDB" id="A0A1X3S1Z9"/>
<dbReference type="RefSeq" id="WP_094108510.1">
    <property type="nucleotide sequence ID" value="NZ_LUTP01000002.1"/>
</dbReference>
<comment type="caution">
    <text evidence="2">The sequence shown here is derived from an EMBL/GenBank/DDBJ whole genome shotgun (WGS) entry which is preliminary data.</text>
</comment>
<evidence type="ECO:0000313" key="2">
    <source>
        <dbReference type="EMBL" id="OSN08494.1"/>
    </source>
</evidence>
<evidence type="ECO:0000259" key="1">
    <source>
        <dbReference type="Pfam" id="PF01243"/>
    </source>
</evidence>
<dbReference type="InterPro" id="IPR012349">
    <property type="entry name" value="Split_barrel_FMN-bd"/>
</dbReference>
<feature type="domain" description="Pyridoxamine 5'-phosphate oxidase N-terminal" evidence="1">
    <location>
        <begin position="8"/>
        <end position="128"/>
    </location>
</feature>
<dbReference type="InterPro" id="IPR011194">
    <property type="entry name" value="UPF0306"/>
</dbReference>
<dbReference type="Gene3D" id="2.30.110.10">
    <property type="entry name" value="Electron Transport, Fmn-binding Protein, Chain A"/>
    <property type="match status" value="1"/>
</dbReference>
<dbReference type="Pfam" id="PF01243">
    <property type="entry name" value="PNPOx_N"/>
    <property type="match status" value="1"/>
</dbReference>
<dbReference type="SUPFAM" id="SSF50475">
    <property type="entry name" value="FMN-binding split barrel"/>
    <property type="match status" value="1"/>
</dbReference>
<dbReference type="PIRSF" id="PIRSF009554">
    <property type="entry name" value="UCP009554"/>
    <property type="match status" value="1"/>
</dbReference>
<protein>
    <recommendedName>
        <fullName evidence="1">Pyridoxamine 5'-phosphate oxidase N-terminal domain-containing protein</fullName>
    </recommendedName>
</protein>
<evidence type="ECO:0000313" key="3">
    <source>
        <dbReference type="Proteomes" id="UP000194020"/>
    </source>
</evidence>
<organism evidence="2 3">
    <name type="scientific">Lonsdalea iberica</name>
    <dbReference type="NCBI Taxonomy" id="1082703"/>
    <lineage>
        <taxon>Bacteria</taxon>
        <taxon>Pseudomonadati</taxon>
        <taxon>Pseudomonadota</taxon>
        <taxon>Gammaproteobacteria</taxon>
        <taxon>Enterobacterales</taxon>
        <taxon>Pectobacteriaceae</taxon>
        <taxon>Lonsdalea</taxon>
    </lineage>
</organism>
<accession>A0A1X3S1Z9</accession>
<name>A0A1X3S1Z9_9GAMM</name>
<dbReference type="OrthoDB" id="8447155at2"/>
<reference evidence="2 3" key="1">
    <citation type="submission" date="2016-02" db="EMBL/GenBank/DDBJ databases">
        <title>Species-wide whole genome sequencing reveals diversity, host range in Lonsdalea quercina.</title>
        <authorList>
            <person name="Li Y."/>
        </authorList>
    </citation>
    <scope>NUCLEOTIDE SEQUENCE [LARGE SCALE GENOMIC DNA]</scope>
    <source>
        <strain evidence="2 3">LMG 26264</strain>
    </source>
</reference>
<sequence>MQPLPAPAADFIASHHVLSLTTLDEDGLWSASCFYAFDAANAGLILLSSSSTRHGGAMAAGSRISGTISGQPEKIRDIRGIQYLATVSKLDGAERREALSLYVARHPIARLNPLTEVWRLTLQTIKFTDNATLFGAKEHWSRE</sequence>
<proteinExistence type="predicted"/>
<dbReference type="Proteomes" id="UP000194020">
    <property type="component" value="Unassembled WGS sequence"/>
</dbReference>
<dbReference type="InterPro" id="IPR011576">
    <property type="entry name" value="Pyridox_Oxase_N"/>
</dbReference>
<dbReference type="EMBL" id="LUTP01000002">
    <property type="protein sequence ID" value="OSN08494.1"/>
    <property type="molecule type" value="Genomic_DNA"/>
</dbReference>